<evidence type="ECO:0000313" key="2">
    <source>
        <dbReference type="EMBL" id="MBD7908598.1"/>
    </source>
</evidence>
<dbReference type="Pfam" id="PF12867">
    <property type="entry name" value="DinB_2"/>
    <property type="match status" value="1"/>
</dbReference>
<feature type="domain" description="DinB-like" evidence="1">
    <location>
        <begin position="10"/>
        <end position="130"/>
    </location>
</feature>
<dbReference type="Proteomes" id="UP000659496">
    <property type="component" value="Unassembled WGS sequence"/>
</dbReference>
<dbReference type="InterPro" id="IPR034660">
    <property type="entry name" value="DinB/YfiT-like"/>
</dbReference>
<accession>A0ABR8PK93</accession>
<reference evidence="2 3" key="1">
    <citation type="submission" date="2020-08" db="EMBL/GenBank/DDBJ databases">
        <title>A Genomic Blueprint of the Chicken Gut Microbiome.</title>
        <authorList>
            <person name="Gilroy R."/>
            <person name="Ravi A."/>
            <person name="Getino M."/>
            <person name="Pursley I."/>
            <person name="Horton D.L."/>
            <person name="Alikhan N.-F."/>
            <person name="Baker D."/>
            <person name="Gharbi K."/>
            <person name="Hall N."/>
            <person name="Watson M."/>
            <person name="Adriaenssens E.M."/>
            <person name="Foster-Nyarko E."/>
            <person name="Jarju S."/>
            <person name="Secka A."/>
            <person name="Antonio M."/>
            <person name="Oren A."/>
            <person name="Chaudhuri R."/>
            <person name="La Ragione R.M."/>
            <person name="Hildebrand F."/>
            <person name="Pallen M.J."/>
        </authorList>
    </citation>
    <scope>NUCLEOTIDE SEQUENCE [LARGE SCALE GENOMIC DNA]</scope>
    <source>
        <strain evidence="2 3">Sa3CUA8</strain>
    </source>
</reference>
<dbReference type="InterPro" id="IPR024775">
    <property type="entry name" value="DinB-like"/>
</dbReference>
<evidence type="ECO:0000313" key="3">
    <source>
        <dbReference type="Proteomes" id="UP000659496"/>
    </source>
</evidence>
<protein>
    <submittedName>
        <fullName evidence="2">DinB family protein</fullName>
    </submittedName>
</protein>
<dbReference type="SUPFAM" id="SSF109854">
    <property type="entry name" value="DinB/YfiT-like putative metalloenzymes"/>
    <property type="match status" value="1"/>
</dbReference>
<name>A0ABR8PK93_9BACL</name>
<proteinExistence type="predicted"/>
<keyword evidence="3" id="KW-1185">Reference proteome</keyword>
<gene>
    <name evidence="2" type="ORF">H9659_09665</name>
</gene>
<sequence>MSYSTVLPLWEALRQRFTHTTSALPESDLNLTLGKSSIRALLYHTAEVEYMFAEWFFGKTKPEYPAQTSSDSIQQLVELLAASNAHFVAAMKELPEEDWRAPIESPMGVSSPLEAVGRLMYHTGMHAGQISLIQQNGSCE</sequence>
<evidence type="ECO:0000259" key="1">
    <source>
        <dbReference type="Pfam" id="PF12867"/>
    </source>
</evidence>
<comment type="caution">
    <text evidence="2">The sequence shown here is derived from an EMBL/GenBank/DDBJ whole genome shotgun (WGS) entry which is preliminary data.</text>
</comment>
<dbReference type="EMBL" id="JACSQY010000006">
    <property type="protein sequence ID" value="MBD7908598.1"/>
    <property type="molecule type" value="Genomic_DNA"/>
</dbReference>
<organism evidence="2 3">
    <name type="scientific">Sporosarcina gallistercoris</name>
    <dbReference type="NCBI Taxonomy" id="2762245"/>
    <lineage>
        <taxon>Bacteria</taxon>
        <taxon>Bacillati</taxon>
        <taxon>Bacillota</taxon>
        <taxon>Bacilli</taxon>
        <taxon>Bacillales</taxon>
        <taxon>Caryophanaceae</taxon>
        <taxon>Sporosarcina</taxon>
    </lineage>
</organism>
<dbReference type="RefSeq" id="WP_191689889.1">
    <property type="nucleotide sequence ID" value="NZ_JACSQY010000006.1"/>
</dbReference>
<dbReference type="Gene3D" id="1.20.120.450">
    <property type="entry name" value="dinb family like domain"/>
    <property type="match status" value="1"/>
</dbReference>